<dbReference type="EMBL" id="KB306797">
    <property type="protein sequence ID" value="ELT99539.1"/>
    <property type="molecule type" value="Genomic_DNA"/>
</dbReference>
<dbReference type="EnsemblMetazoa" id="CapteT208935">
    <property type="protein sequence ID" value="CapteP208935"/>
    <property type="gene ID" value="CapteG208935"/>
</dbReference>
<proteinExistence type="predicted"/>
<sequence length="129" mass="14466">MTGCDTVSAFYGRGKRTAWEAWKSYLEVTEAYQDCVSSDRVSKTCMALSEGFVILLYDKSSKATDVNKARKHIFTQKARSLENIPPTHAALEQHVKRAVLQAKIWNNSTEAVPSAIDPSKWGWVKEGNQ</sequence>
<reference evidence="2" key="3">
    <citation type="submission" date="2015-06" db="UniProtKB">
        <authorList>
            <consortium name="EnsemblMetazoa"/>
        </authorList>
    </citation>
    <scope>IDENTIFICATION</scope>
</reference>
<evidence type="ECO:0000313" key="2">
    <source>
        <dbReference type="EnsemblMetazoa" id="CapteP208935"/>
    </source>
</evidence>
<name>R7U0K7_CAPTE</name>
<dbReference type="OrthoDB" id="6132229at2759"/>
<reference evidence="1 3" key="2">
    <citation type="journal article" date="2013" name="Nature">
        <title>Insights into bilaterian evolution from three spiralian genomes.</title>
        <authorList>
            <person name="Simakov O."/>
            <person name="Marletaz F."/>
            <person name="Cho S.J."/>
            <person name="Edsinger-Gonzales E."/>
            <person name="Havlak P."/>
            <person name="Hellsten U."/>
            <person name="Kuo D.H."/>
            <person name="Larsson T."/>
            <person name="Lv J."/>
            <person name="Arendt D."/>
            <person name="Savage R."/>
            <person name="Osoegawa K."/>
            <person name="de Jong P."/>
            <person name="Grimwood J."/>
            <person name="Chapman J.A."/>
            <person name="Shapiro H."/>
            <person name="Aerts A."/>
            <person name="Otillar R.P."/>
            <person name="Terry A.Y."/>
            <person name="Boore J.L."/>
            <person name="Grigoriev I.V."/>
            <person name="Lindberg D.R."/>
            <person name="Seaver E.C."/>
            <person name="Weisblat D.A."/>
            <person name="Putnam N.H."/>
            <person name="Rokhsar D.S."/>
        </authorList>
    </citation>
    <scope>NUCLEOTIDE SEQUENCE</scope>
    <source>
        <strain evidence="1 3">I ESC-2004</strain>
    </source>
</reference>
<dbReference type="AlphaFoldDB" id="R7U0K7"/>
<evidence type="ECO:0000313" key="1">
    <source>
        <dbReference type="EMBL" id="ELT99539.1"/>
    </source>
</evidence>
<dbReference type="OMA" id="CKCARAQ"/>
<reference evidence="3" key="1">
    <citation type="submission" date="2012-12" db="EMBL/GenBank/DDBJ databases">
        <authorList>
            <person name="Hellsten U."/>
            <person name="Grimwood J."/>
            <person name="Chapman J.A."/>
            <person name="Shapiro H."/>
            <person name="Aerts A."/>
            <person name="Otillar R.P."/>
            <person name="Terry A.Y."/>
            <person name="Boore J.L."/>
            <person name="Simakov O."/>
            <person name="Marletaz F."/>
            <person name="Cho S.-J."/>
            <person name="Edsinger-Gonzales E."/>
            <person name="Havlak P."/>
            <person name="Kuo D.-H."/>
            <person name="Larsson T."/>
            <person name="Lv J."/>
            <person name="Arendt D."/>
            <person name="Savage R."/>
            <person name="Osoegawa K."/>
            <person name="de Jong P."/>
            <person name="Lindberg D.R."/>
            <person name="Seaver E.C."/>
            <person name="Weisblat D.A."/>
            <person name="Putnam N.H."/>
            <person name="Grigoriev I.V."/>
            <person name="Rokhsar D.S."/>
        </authorList>
    </citation>
    <scope>NUCLEOTIDE SEQUENCE</scope>
    <source>
        <strain evidence="3">I ESC-2004</strain>
    </source>
</reference>
<dbReference type="Proteomes" id="UP000014760">
    <property type="component" value="Unassembled WGS sequence"/>
</dbReference>
<keyword evidence="3" id="KW-1185">Reference proteome</keyword>
<gene>
    <name evidence="1" type="ORF">CAPTEDRAFT_208935</name>
</gene>
<dbReference type="EMBL" id="AMQN01026522">
    <property type="status" value="NOT_ANNOTATED_CDS"/>
    <property type="molecule type" value="Genomic_DNA"/>
</dbReference>
<dbReference type="PANTHER" id="PTHR46704:SF9">
    <property type="entry name" value="BHLH DOMAIN-CONTAINING PROTEIN"/>
    <property type="match status" value="1"/>
</dbReference>
<accession>R7U0K7</accession>
<protein>
    <submittedName>
        <fullName evidence="1 2">Uncharacterized protein</fullName>
    </submittedName>
</protein>
<organism evidence="1">
    <name type="scientific">Capitella teleta</name>
    <name type="common">Polychaete worm</name>
    <dbReference type="NCBI Taxonomy" id="283909"/>
    <lineage>
        <taxon>Eukaryota</taxon>
        <taxon>Metazoa</taxon>
        <taxon>Spiralia</taxon>
        <taxon>Lophotrochozoa</taxon>
        <taxon>Annelida</taxon>
        <taxon>Polychaeta</taxon>
        <taxon>Sedentaria</taxon>
        <taxon>Scolecida</taxon>
        <taxon>Capitellidae</taxon>
        <taxon>Capitella</taxon>
    </lineage>
</organism>
<dbReference type="PANTHER" id="PTHR46704">
    <property type="entry name" value="CXC DOMAIN-CONTAINING PROTEIN-RELATED"/>
    <property type="match status" value="1"/>
</dbReference>
<dbReference type="HOGENOM" id="CLU_1950829_0_0_1"/>
<evidence type="ECO:0000313" key="3">
    <source>
        <dbReference type="Proteomes" id="UP000014760"/>
    </source>
</evidence>